<evidence type="ECO:0000256" key="6">
    <source>
        <dbReference type="SAM" id="SignalP"/>
    </source>
</evidence>
<accession>A0A6C2YSF3</accession>
<keyword evidence="4" id="KW-0720">Serine protease</keyword>
<dbReference type="GO" id="GO:0008236">
    <property type="term" value="F:serine-type peptidase activity"/>
    <property type="evidence" value="ECO:0007669"/>
    <property type="project" value="UniProtKB-KW"/>
</dbReference>
<dbReference type="EMBL" id="LR586016">
    <property type="protein sequence ID" value="VIP04284.1"/>
    <property type="molecule type" value="Genomic_DNA"/>
</dbReference>
<evidence type="ECO:0000256" key="1">
    <source>
        <dbReference type="ARBA" id="ARBA00006534"/>
    </source>
</evidence>
<feature type="chain" id="PRO_5036172852" description="Cyanophycinase" evidence="6">
    <location>
        <begin position="23"/>
        <end position="531"/>
    </location>
</feature>
<dbReference type="CDD" id="cd03145">
    <property type="entry name" value="GAT1_cyanophycinase"/>
    <property type="match status" value="1"/>
</dbReference>
<gene>
    <name evidence="7" type="ORF">GMBLW1_49090</name>
</gene>
<evidence type="ECO:0008006" key="9">
    <source>
        <dbReference type="Google" id="ProtNLM"/>
    </source>
</evidence>
<dbReference type="GO" id="GO:0006508">
    <property type="term" value="P:proteolysis"/>
    <property type="evidence" value="ECO:0007669"/>
    <property type="project" value="UniProtKB-KW"/>
</dbReference>
<feature type="compositionally biased region" description="Basic and acidic residues" evidence="5">
    <location>
        <begin position="506"/>
        <end position="524"/>
    </location>
</feature>
<evidence type="ECO:0000313" key="7">
    <source>
        <dbReference type="EMBL" id="VIP04284.1"/>
    </source>
</evidence>
<dbReference type="RefSeq" id="WP_162659383.1">
    <property type="nucleotide sequence ID" value="NZ_LR593887.1"/>
</dbReference>
<dbReference type="InParanoid" id="A0A6C2YSF3"/>
<proteinExistence type="inferred from homology"/>
<evidence type="ECO:0000256" key="3">
    <source>
        <dbReference type="ARBA" id="ARBA00022801"/>
    </source>
</evidence>
<keyword evidence="8" id="KW-1185">Reference proteome</keyword>
<organism evidence="7">
    <name type="scientific">Tuwongella immobilis</name>
    <dbReference type="NCBI Taxonomy" id="692036"/>
    <lineage>
        <taxon>Bacteria</taxon>
        <taxon>Pseudomonadati</taxon>
        <taxon>Planctomycetota</taxon>
        <taxon>Planctomycetia</taxon>
        <taxon>Gemmatales</taxon>
        <taxon>Gemmataceae</taxon>
        <taxon>Tuwongella</taxon>
    </lineage>
</organism>
<keyword evidence="6" id="KW-0732">Signal</keyword>
<dbReference type="Gene3D" id="3.40.50.880">
    <property type="match status" value="1"/>
</dbReference>
<dbReference type="SUPFAM" id="SSF52317">
    <property type="entry name" value="Class I glutamine amidotransferase-like"/>
    <property type="match status" value="1"/>
</dbReference>
<evidence type="ECO:0000256" key="2">
    <source>
        <dbReference type="ARBA" id="ARBA00022670"/>
    </source>
</evidence>
<sequence>MRLRGTWLIRGLLFCLAISGIAADAPAPSAPLSAPPSATPSGTPLPGILEPGTPLPGIMYLTGSTAPSKALIDEFKKLATDTVAPFATLIRDSDKGIDETGFRGLDSADDFIIRDEKRVATFEISTGIWVHATKPDFAKRWKGTAFERRMNAYIESGKPVGFSGYAIEIAPVPGFRFARETIEPQSGMVTVILPEKSEILLKDRTLRVRPDSAPIAWRVAAGNRRPIRTETIPPRGLADIIALRRTAIARANKQPIVANHPGKPDVTSGSLIIVGGGGSPKPIVERFIELAGGPDAPIIVIATAMEDPVPSAIGEVRMLERAGAKNVKQLHTRKREVANSPEFLAPLKTAKGVWFSGGRQWRFIDAYEGTQAEQAFRDVLARGGVIGGSSAGASIQSDYMPRGHPLGNTEMMAEGYERGFGFLRGAAVDQHFFARKRTQDMTKLVSFYPQLLGIGIDEATAIEVRGPIATVIGRSKVAFYDRTKPIPKDGPDYVELSSGGKYHLVERRVIERPDPKPDAPKPDAPKPAPAK</sequence>
<evidence type="ECO:0000256" key="4">
    <source>
        <dbReference type="ARBA" id="ARBA00022825"/>
    </source>
</evidence>
<dbReference type="AlphaFoldDB" id="A0A6C2YSF3"/>
<feature type="region of interest" description="Disordered" evidence="5">
    <location>
        <begin position="29"/>
        <end position="48"/>
    </location>
</feature>
<dbReference type="PANTHER" id="PTHR36175">
    <property type="entry name" value="CYANOPHYCINASE"/>
    <property type="match status" value="1"/>
</dbReference>
<keyword evidence="2" id="KW-0645">Protease</keyword>
<comment type="similarity">
    <text evidence="1">Belongs to the peptidase S51 family.</text>
</comment>
<dbReference type="KEGG" id="tim:GMBLW1_49090"/>
<reference evidence="7" key="1">
    <citation type="submission" date="2019-04" db="EMBL/GenBank/DDBJ databases">
        <authorList>
            <consortium name="Science for Life Laboratories"/>
        </authorList>
    </citation>
    <scope>NUCLEOTIDE SEQUENCE</scope>
    <source>
        <strain evidence="7">MBLW1</strain>
    </source>
</reference>
<dbReference type="InterPro" id="IPR029062">
    <property type="entry name" value="Class_I_gatase-like"/>
</dbReference>
<evidence type="ECO:0000256" key="5">
    <source>
        <dbReference type="SAM" id="MobiDB-lite"/>
    </source>
</evidence>
<dbReference type="Proteomes" id="UP000464378">
    <property type="component" value="Chromosome"/>
</dbReference>
<feature type="region of interest" description="Disordered" evidence="5">
    <location>
        <begin position="506"/>
        <end position="531"/>
    </location>
</feature>
<dbReference type="EMBL" id="LR593887">
    <property type="protein sequence ID" value="VTS05931.1"/>
    <property type="molecule type" value="Genomic_DNA"/>
</dbReference>
<evidence type="ECO:0000313" key="8">
    <source>
        <dbReference type="Proteomes" id="UP000464378"/>
    </source>
</evidence>
<dbReference type="Pfam" id="PF03575">
    <property type="entry name" value="Peptidase_S51"/>
    <property type="match status" value="1"/>
</dbReference>
<keyword evidence="3" id="KW-0378">Hydrolase</keyword>
<dbReference type="PANTHER" id="PTHR36175:SF1">
    <property type="entry name" value="CYANOPHYCINASE"/>
    <property type="match status" value="1"/>
</dbReference>
<protein>
    <recommendedName>
        <fullName evidence="9">Cyanophycinase</fullName>
    </recommendedName>
</protein>
<dbReference type="InterPro" id="IPR005320">
    <property type="entry name" value="Peptidase_S51"/>
</dbReference>
<feature type="signal peptide" evidence="6">
    <location>
        <begin position="1"/>
        <end position="22"/>
    </location>
</feature>
<name>A0A6C2YSF3_9BACT</name>